<accession>A0A2W2BL91</accession>
<dbReference type="SUPFAM" id="SSF53756">
    <property type="entry name" value="UDP-Glycosyltransferase/glycogen phosphorylase"/>
    <property type="match status" value="1"/>
</dbReference>
<keyword evidence="5" id="KW-1185">Reference proteome</keyword>
<dbReference type="Gene3D" id="3.40.50.2000">
    <property type="entry name" value="Glycogen Phosphorylase B"/>
    <property type="match status" value="2"/>
</dbReference>
<keyword evidence="1" id="KW-0808">Transferase</keyword>
<dbReference type="RefSeq" id="WP_110997612.1">
    <property type="nucleotide sequence ID" value="NZ_QKTW01000006.1"/>
</dbReference>
<evidence type="ECO:0008006" key="6">
    <source>
        <dbReference type="Google" id="ProtNLM"/>
    </source>
</evidence>
<gene>
    <name evidence="4" type="ORF">DN068_04040</name>
</gene>
<dbReference type="EMBL" id="QKTW01000006">
    <property type="protein sequence ID" value="PZF74196.1"/>
    <property type="molecule type" value="Genomic_DNA"/>
</dbReference>
<protein>
    <recommendedName>
        <fullName evidence="6">Glycosyl transferase family 1 domain-containing protein</fullName>
    </recommendedName>
</protein>
<dbReference type="OrthoDB" id="502646at2"/>
<dbReference type="Pfam" id="PF13439">
    <property type="entry name" value="Glyco_transf_4"/>
    <property type="match status" value="1"/>
</dbReference>
<dbReference type="GO" id="GO:0009103">
    <property type="term" value="P:lipopolysaccharide biosynthetic process"/>
    <property type="evidence" value="ECO:0007669"/>
    <property type="project" value="TreeGrafter"/>
</dbReference>
<evidence type="ECO:0000259" key="2">
    <source>
        <dbReference type="Pfam" id="PF00534"/>
    </source>
</evidence>
<dbReference type="PANTHER" id="PTHR46401:SF2">
    <property type="entry name" value="GLYCOSYLTRANSFERASE WBBK-RELATED"/>
    <property type="match status" value="1"/>
</dbReference>
<evidence type="ECO:0000259" key="3">
    <source>
        <dbReference type="Pfam" id="PF13439"/>
    </source>
</evidence>
<feature type="domain" description="Glycosyl transferase family 1" evidence="2">
    <location>
        <begin position="193"/>
        <end position="341"/>
    </location>
</feature>
<dbReference type="Pfam" id="PF00534">
    <property type="entry name" value="Glycos_transf_1"/>
    <property type="match status" value="1"/>
</dbReference>
<organism evidence="4 5">
    <name type="scientific">Taibaiella soli</name>
    <dbReference type="NCBI Taxonomy" id="1649169"/>
    <lineage>
        <taxon>Bacteria</taxon>
        <taxon>Pseudomonadati</taxon>
        <taxon>Bacteroidota</taxon>
        <taxon>Chitinophagia</taxon>
        <taxon>Chitinophagales</taxon>
        <taxon>Chitinophagaceae</taxon>
        <taxon>Taibaiella</taxon>
    </lineage>
</organism>
<dbReference type="InterPro" id="IPR028098">
    <property type="entry name" value="Glyco_trans_4-like_N"/>
</dbReference>
<evidence type="ECO:0000313" key="5">
    <source>
        <dbReference type="Proteomes" id="UP000248745"/>
    </source>
</evidence>
<dbReference type="Proteomes" id="UP000248745">
    <property type="component" value="Unassembled WGS sequence"/>
</dbReference>
<dbReference type="AlphaFoldDB" id="A0A2W2BL91"/>
<evidence type="ECO:0000256" key="1">
    <source>
        <dbReference type="ARBA" id="ARBA00022679"/>
    </source>
</evidence>
<name>A0A2W2BL91_9BACT</name>
<dbReference type="PANTHER" id="PTHR46401">
    <property type="entry name" value="GLYCOSYLTRANSFERASE WBBK-RELATED"/>
    <property type="match status" value="1"/>
</dbReference>
<proteinExistence type="predicted"/>
<reference evidence="4 5" key="1">
    <citation type="submission" date="2018-06" db="EMBL/GenBank/DDBJ databases">
        <title>Mucibacter soli gen. nov., sp. nov., a new member of the family Chitinophagaceae producing mucin.</title>
        <authorList>
            <person name="Kim M.-K."/>
            <person name="Park S."/>
            <person name="Kim T.-S."/>
            <person name="Joung Y."/>
            <person name="Han J.-H."/>
            <person name="Kim S.B."/>
        </authorList>
    </citation>
    <scope>NUCLEOTIDE SEQUENCE [LARGE SCALE GENOMIC DNA]</scope>
    <source>
        <strain evidence="4 5">R1-15</strain>
    </source>
</reference>
<sequence>MNLFFNASNLRFGGGITFTQQLLQALLPLRKNDQITIVVPNGAGYESLAQTPNVQLIFVPDRFHYSRISKYYYNRSVFEKWAKQANADKIISLGNIAFPSPGITQLLLIQNAFLFYPESPAWSRMNIRQFTYNRMMNAYTAKHLKFASAYAVQTAVMKERLCRLFDIDPEKVSIVPNAIAHSSSGNDNIGTAKNDGIRLLVLSKYYAHKNFEILLPLAKEIKQQKQNITITLTLDANESKDTAAFLETIQKEQLADVVKNRGHVPLAEIEQTFHYYDGLLFPTLLESFSGTYLEAMKSGKPIFTSRFDFATHLCKDAAFYFNPLDARSILRTITDAFAQPEAIIAKVGKGHEILDEMPDWQRVAQSFSEIIDRFE</sequence>
<evidence type="ECO:0000313" key="4">
    <source>
        <dbReference type="EMBL" id="PZF74196.1"/>
    </source>
</evidence>
<dbReference type="GO" id="GO:0016757">
    <property type="term" value="F:glycosyltransferase activity"/>
    <property type="evidence" value="ECO:0007669"/>
    <property type="project" value="InterPro"/>
</dbReference>
<comment type="caution">
    <text evidence="4">The sequence shown here is derived from an EMBL/GenBank/DDBJ whole genome shotgun (WGS) entry which is preliminary data.</text>
</comment>
<feature type="domain" description="Glycosyltransferase subfamily 4-like N-terminal" evidence="3">
    <location>
        <begin position="13"/>
        <end position="180"/>
    </location>
</feature>
<dbReference type="InterPro" id="IPR001296">
    <property type="entry name" value="Glyco_trans_1"/>
</dbReference>